<sequence>MRAKRQTPLEKSQSTLSLTVVRAPRSERKRALPKDTGKNKGETKRRNTRQFERHEKDVCLQPVQDSQVANVCDIAVPPDLGDVLELSNVRDVQEQSDIHVGHEDIEVTSSRRDTHRVRLDKGKVCLELPYKLGDFYYCSSWVMRLRMIPFGFTREESLSPKSGLYWDVRNINNVNDIISIADDNIADVVSQAESFATIDTVDNELSTIGTYDDDFTDVTSISDDDFVTTSPSSSGCDTTDISADVTTRPPSKFQVCQFRWSLTGFRSCTYTPCTYKTCTYDSKRSKLSPRVESKNVNYLLLDDFEDNFADVISIPDDYFEYEI</sequence>
<evidence type="ECO:0000313" key="2">
    <source>
        <dbReference type="EMBL" id="KAG0306187.1"/>
    </source>
</evidence>
<accession>A0A9P6R057</accession>
<comment type="caution">
    <text evidence="2">The sequence shown here is derived from an EMBL/GenBank/DDBJ whole genome shotgun (WGS) entry which is preliminary data.</text>
</comment>
<protein>
    <submittedName>
        <fullName evidence="2">Uncharacterized protein</fullName>
    </submittedName>
</protein>
<evidence type="ECO:0000313" key="3">
    <source>
        <dbReference type="Proteomes" id="UP000738325"/>
    </source>
</evidence>
<dbReference type="AlphaFoldDB" id="A0A9P6R057"/>
<gene>
    <name evidence="2" type="ORF">BGZ99_001829</name>
</gene>
<feature type="compositionally biased region" description="Basic and acidic residues" evidence="1">
    <location>
        <begin position="24"/>
        <end position="55"/>
    </location>
</feature>
<feature type="region of interest" description="Disordered" evidence="1">
    <location>
        <begin position="1"/>
        <end position="55"/>
    </location>
</feature>
<dbReference type="EMBL" id="JAAAIP010001496">
    <property type="protein sequence ID" value="KAG0306187.1"/>
    <property type="molecule type" value="Genomic_DNA"/>
</dbReference>
<proteinExistence type="predicted"/>
<keyword evidence="3" id="KW-1185">Reference proteome</keyword>
<reference evidence="2" key="1">
    <citation type="journal article" date="2020" name="Fungal Divers.">
        <title>Resolving the Mortierellaceae phylogeny through synthesis of multi-gene phylogenetics and phylogenomics.</title>
        <authorList>
            <person name="Vandepol N."/>
            <person name="Liber J."/>
            <person name="Desiro A."/>
            <person name="Na H."/>
            <person name="Kennedy M."/>
            <person name="Barry K."/>
            <person name="Grigoriev I.V."/>
            <person name="Miller A.N."/>
            <person name="O'Donnell K."/>
            <person name="Stajich J.E."/>
            <person name="Bonito G."/>
        </authorList>
    </citation>
    <scope>NUCLEOTIDE SEQUENCE</scope>
    <source>
        <strain evidence="2">REB-010B</strain>
    </source>
</reference>
<evidence type="ECO:0000256" key="1">
    <source>
        <dbReference type="SAM" id="MobiDB-lite"/>
    </source>
</evidence>
<organism evidence="2 3">
    <name type="scientific">Dissophora globulifera</name>
    <dbReference type="NCBI Taxonomy" id="979702"/>
    <lineage>
        <taxon>Eukaryota</taxon>
        <taxon>Fungi</taxon>
        <taxon>Fungi incertae sedis</taxon>
        <taxon>Mucoromycota</taxon>
        <taxon>Mortierellomycotina</taxon>
        <taxon>Mortierellomycetes</taxon>
        <taxon>Mortierellales</taxon>
        <taxon>Mortierellaceae</taxon>
        <taxon>Dissophora</taxon>
    </lineage>
</organism>
<dbReference type="Proteomes" id="UP000738325">
    <property type="component" value="Unassembled WGS sequence"/>
</dbReference>
<name>A0A9P6R057_9FUNG</name>
<feature type="compositionally biased region" description="Polar residues" evidence="1">
    <location>
        <begin position="9"/>
        <end position="18"/>
    </location>
</feature>